<comment type="caution">
    <text evidence="3">The sequence shown here is derived from an EMBL/GenBank/DDBJ whole genome shotgun (WGS) entry which is preliminary data.</text>
</comment>
<feature type="coiled-coil region" evidence="1">
    <location>
        <begin position="636"/>
        <end position="670"/>
    </location>
</feature>
<feature type="chain" id="PRO_5012309307" description="Outer membrane protein beta-barrel domain-containing protein" evidence="2">
    <location>
        <begin position="31"/>
        <end position="828"/>
    </location>
</feature>
<accession>A0A246GLH2</accession>
<organism evidence="3 4">
    <name type="scientific">Flavobacterium davisii</name>
    <dbReference type="NCBI Taxonomy" id="2906077"/>
    <lineage>
        <taxon>Bacteria</taxon>
        <taxon>Pseudomonadati</taxon>
        <taxon>Bacteroidota</taxon>
        <taxon>Flavobacteriia</taxon>
        <taxon>Flavobacteriales</taxon>
        <taxon>Flavobacteriaceae</taxon>
        <taxon>Flavobacterium</taxon>
    </lineage>
</organism>
<protein>
    <recommendedName>
        <fullName evidence="5">Outer membrane protein beta-barrel domain-containing protein</fullName>
    </recommendedName>
</protein>
<evidence type="ECO:0000313" key="4">
    <source>
        <dbReference type="Proteomes" id="UP000197768"/>
    </source>
</evidence>
<evidence type="ECO:0000256" key="2">
    <source>
        <dbReference type="SAM" id="SignalP"/>
    </source>
</evidence>
<reference evidence="3 4" key="1">
    <citation type="journal article" date="2017" name="Infect. Genet. Evol.">
        <title>Comparative genome analysis of fish pathogen Flavobacterium columnare reveals extensive sequence diversity within the species.</title>
        <authorList>
            <person name="Kayansamruaj P."/>
            <person name="Dong H.T."/>
            <person name="Hirono I."/>
            <person name="Kondo H."/>
            <person name="Senapin S."/>
            <person name="Rodkhum C."/>
        </authorList>
    </citation>
    <scope>NUCLEOTIDE SEQUENCE [LARGE SCALE GENOMIC DNA]</scope>
    <source>
        <strain evidence="3 4">1215</strain>
    </source>
</reference>
<dbReference type="AlphaFoldDB" id="A0A246GLH2"/>
<evidence type="ECO:0000313" key="3">
    <source>
        <dbReference type="EMBL" id="OWP85265.1"/>
    </source>
</evidence>
<keyword evidence="1" id="KW-0175">Coiled coil</keyword>
<dbReference type="EMBL" id="MTCZ01000004">
    <property type="protein sequence ID" value="OWP85265.1"/>
    <property type="molecule type" value="Genomic_DNA"/>
</dbReference>
<name>A0A246GLH2_9FLAO</name>
<gene>
    <name evidence="3" type="ORF">BWK59_01110</name>
</gene>
<dbReference type="Proteomes" id="UP000197768">
    <property type="component" value="Unassembled WGS sequence"/>
</dbReference>
<feature type="signal peptide" evidence="2">
    <location>
        <begin position="1"/>
        <end position="30"/>
    </location>
</feature>
<dbReference type="SUPFAM" id="SSF56935">
    <property type="entry name" value="Porins"/>
    <property type="match status" value="1"/>
</dbReference>
<keyword evidence="2" id="KW-0732">Signal</keyword>
<evidence type="ECO:0008006" key="5">
    <source>
        <dbReference type="Google" id="ProtNLM"/>
    </source>
</evidence>
<evidence type="ECO:0000256" key="1">
    <source>
        <dbReference type="SAM" id="Coils"/>
    </source>
</evidence>
<sequence>MQIVAKYNKVSFRLHILKKLLLVLSINVTAQTIDLGSFHGKPFKIGGGLSIGSTFFNSNRDARAPFVYNFTGNLNVSFYSFSMPISYNFSNMGGKLSYQVPFNFNRLSLNPRYKWISAYIGDASMNFSPYSLAGHMFTGAGIELTPDGPIKISAMYGRLLKEVNDIYNPNSFPVFERWGYGTKIELIKNKYKVGLISFYAKDKENPLLYQSVAPNIQNLSPKENLVIAFNFESQVSNNTKIYGDYTHSSLVQDKRAIGHHTVDGIASLLLRGNESTQNFKAIKLGFDYKLQKMVLGASFERVDPGYQTLGAYFFSNDLQNIMINAARPLFKDKVQLSLNLGVQKDNLDHKKAQTTNRLVGTVNTSIKINEKLSTNLSFTNQSTTTNVNPDQFVQINQTNPAINAINQLNYRQLSNSLMWNTNYQLPESKQAKRNCSFNYNYNQVENEQGGQVNPNQKTAFHNLNALYTHFLIKSKWAFNTSLNYTISQMGGQDSYTFGPVIGISKKYFKDKLTTQWSTSYNTSKNSSNKATNFNCRFNASYKLFEEHNFNFMISQLIANSINTSTSNKINDLTITLGYNFNFAGTKKKEKLENAKKTTIESVTKQKISLHLSETHYELDAKSINQLIDDKINTTDFEGLEEEKQIVSNQKNTIQQNLDKLDTTQEEKEKTTLAKTIQKDVENVYQTLKKINEFTIFYKKSEEEALAKMRKDINRDLVFNKKDLTTKYKLNASADDLQNQEEFLIFEQQILSEKIKLSKKDIFTMAQMSCYFQLDNPDWNTRFHNSMTAIKKQYYEKFKKSKKTLNIVDELEVKGMDAYVKKYKEKFRF</sequence>
<proteinExistence type="predicted"/>